<dbReference type="Proteomes" id="UP000598297">
    <property type="component" value="Unassembled WGS sequence"/>
</dbReference>
<accession>A0A964ULC8</accession>
<dbReference type="AlphaFoldDB" id="A0A964ULC8"/>
<sequence length="165" mass="18133">MNPDEIAGYRTVVLEGCDGVGKSTLGERLSTHNGFTMVHSPRTPDHLDLASRYRTILAGDGKILFDRCFISELVYGPVHRGRSRINWSQAIDLAESVIKRSGVLVHLTAPPAVIHQRLLSRDGEAIGLEEITELVTGYDRVFSTLADYTRVLTLDTSLLDLPSTG</sequence>
<evidence type="ECO:0008006" key="3">
    <source>
        <dbReference type="Google" id="ProtNLM"/>
    </source>
</evidence>
<comment type="caution">
    <text evidence="1">The sequence shown here is derived from an EMBL/GenBank/DDBJ whole genome shotgun (WGS) entry which is preliminary data.</text>
</comment>
<dbReference type="InterPro" id="IPR027417">
    <property type="entry name" value="P-loop_NTPase"/>
</dbReference>
<dbReference type="OrthoDB" id="3530636at2"/>
<dbReference type="EMBL" id="JAAAHS010000032">
    <property type="protein sequence ID" value="NBE51191.1"/>
    <property type="molecule type" value="Genomic_DNA"/>
</dbReference>
<evidence type="ECO:0000313" key="2">
    <source>
        <dbReference type="Proteomes" id="UP000598297"/>
    </source>
</evidence>
<dbReference type="Gene3D" id="3.40.50.300">
    <property type="entry name" value="P-loop containing nucleotide triphosphate hydrolases"/>
    <property type="match status" value="1"/>
</dbReference>
<protein>
    <recommendedName>
        <fullName evidence="3">Thymidylate kinase</fullName>
    </recommendedName>
</protein>
<keyword evidence="2" id="KW-1185">Reference proteome</keyword>
<name>A0A964ULC8_9ACTN</name>
<organism evidence="1 2">
    <name type="scientific">Streptomyces boluensis</name>
    <dbReference type="NCBI Taxonomy" id="1775135"/>
    <lineage>
        <taxon>Bacteria</taxon>
        <taxon>Bacillati</taxon>
        <taxon>Actinomycetota</taxon>
        <taxon>Actinomycetes</taxon>
        <taxon>Kitasatosporales</taxon>
        <taxon>Streptomycetaceae</taxon>
        <taxon>Streptomyces</taxon>
    </lineage>
</organism>
<gene>
    <name evidence="1" type="ORF">GUY60_07095</name>
</gene>
<proteinExistence type="predicted"/>
<reference evidence="1" key="1">
    <citation type="submission" date="2020-01" db="EMBL/GenBank/DDBJ databases">
        <title>Whole-genome analyses of novel actinobacteria.</title>
        <authorList>
            <person name="Sahin N."/>
        </authorList>
    </citation>
    <scope>NUCLEOTIDE SEQUENCE</scope>
    <source>
        <strain evidence="1">YC537</strain>
    </source>
</reference>
<dbReference type="SUPFAM" id="SSF52540">
    <property type="entry name" value="P-loop containing nucleoside triphosphate hydrolases"/>
    <property type="match status" value="1"/>
</dbReference>
<dbReference type="RefSeq" id="WP_161694942.1">
    <property type="nucleotide sequence ID" value="NZ_JAAAHS010000032.1"/>
</dbReference>
<evidence type="ECO:0000313" key="1">
    <source>
        <dbReference type="EMBL" id="NBE51191.1"/>
    </source>
</evidence>